<sequence>MLPSLKASVRNMAASLNISMGLSSRGLGTLRLWARGGIAEGVFVPPYPGLFKLMLSIILRAATSPSHGPRSFAAPASGRKPLWSTRFTSVLDRLSCRPLPVSLRRPGIELQMTTR</sequence>
<gene>
    <name evidence="1" type="ORF">N7509_011454</name>
</gene>
<comment type="caution">
    <text evidence="1">The sequence shown here is derived from an EMBL/GenBank/DDBJ whole genome shotgun (WGS) entry which is preliminary data.</text>
</comment>
<organism evidence="1 2">
    <name type="scientific">Penicillium cosmopolitanum</name>
    <dbReference type="NCBI Taxonomy" id="1131564"/>
    <lineage>
        <taxon>Eukaryota</taxon>
        <taxon>Fungi</taxon>
        <taxon>Dikarya</taxon>
        <taxon>Ascomycota</taxon>
        <taxon>Pezizomycotina</taxon>
        <taxon>Eurotiomycetes</taxon>
        <taxon>Eurotiomycetidae</taxon>
        <taxon>Eurotiales</taxon>
        <taxon>Aspergillaceae</taxon>
        <taxon>Penicillium</taxon>
    </lineage>
</organism>
<proteinExistence type="predicted"/>
<dbReference type="AlphaFoldDB" id="A0A9W9VT94"/>
<evidence type="ECO:0000313" key="2">
    <source>
        <dbReference type="Proteomes" id="UP001147747"/>
    </source>
</evidence>
<reference evidence="1" key="2">
    <citation type="journal article" date="2023" name="IMA Fungus">
        <title>Comparative genomic study of the Penicillium genus elucidates a diverse pangenome and 15 lateral gene transfer events.</title>
        <authorList>
            <person name="Petersen C."/>
            <person name="Sorensen T."/>
            <person name="Nielsen M.R."/>
            <person name="Sondergaard T.E."/>
            <person name="Sorensen J.L."/>
            <person name="Fitzpatrick D.A."/>
            <person name="Frisvad J.C."/>
            <person name="Nielsen K.L."/>
        </authorList>
    </citation>
    <scope>NUCLEOTIDE SEQUENCE</scope>
    <source>
        <strain evidence="1">IBT 29677</strain>
    </source>
</reference>
<keyword evidence="2" id="KW-1185">Reference proteome</keyword>
<name>A0A9W9VT94_9EURO</name>
<reference evidence="1" key="1">
    <citation type="submission" date="2022-12" db="EMBL/GenBank/DDBJ databases">
        <authorList>
            <person name="Petersen C."/>
        </authorList>
    </citation>
    <scope>NUCLEOTIDE SEQUENCE</scope>
    <source>
        <strain evidence="1">IBT 29677</strain>
    </source>
</reference>
<dbReference type="GeneID" id="81375071"/>
<dbReference type="RefSeq" id="XP_056486711.1">
    <property type="nucleotide sequence ID" value="XM_056636091.1"/>
</dbReference>
<accession>A0A9W9VT94</accession>
<dbReference type="Proteomes" id="UP001147747">
    <property type="component" value="Unassembled WGS sequence"/>
</dbReference>
<dbReference type="EMBL" id="JAPZBU010000009">
    <property type="protein sequence ID" value="KAJ5388913.1"/>
    <property type="molecule type" value="Genomic_DNA"/>
</dbReference>
<protein>
    <submittedName>
        <fullName evidence="1">Uncharacterized protein</fullName>
    </submittedName>
</protein>
<evidence type="ECO:0000313" key="1">
    <source>
        <dbReference type="EMBL" id="KAJ5388913.1"/>
    </source>
</evidence>